<evidence type="ECO:0000313" key="2">
    <source>
        <dbReference type="Proteomes" id="UP000769157"/>
    </source>
</evidence>
<evidence type="ECO:0000313" key="1">
    <source>
        <dbReference type="EMBL" id="KAH3669469.1"/>
    </source>
</evidence>
<dbReference type="AlphaFoldDB" id="A0A9P8T8F2"/>
<comment type="caution">
    <text evidence="1">The sequence shown here is derived from an EMBL/GenBank/DDBJ whole genome shotgun (WGS) entry which is preliminary data.</text>
</comment>
<keyword evidence="2" id="KW-1185">Reference proteome</keyword>
<gene>
    <name evidence="1" type="ORF">OGAPHI_001590</name>
</gene>
<organism evidence="1 2">
    <name type="scientific">Ogataea philodendri</name>
    <dbReference type="NCBI Taxonomy" id="1378263"/>
    <lineage>
        <taxon>Eukaryota</taxon>
        <taxon>Fungi</taxon>
        <taxon>Dikarya</taxon>
        <taxon>Ascomycota</taxon>
        <taxon>Saccharomycotina</taxon>
        <taxon>Pichiomycetes</taxon>
        <taxon>Pichiales</taxon>
        <taxon>Pichiaceae</taxon>
        <taxon>Ogataea</taxon>
    </lineage>
</organism>
<dbReference type="EMBL" id="JAEUBE010000137">
    <property type="protein sequence ID" value="KAH3669469.1"/>
    <property type="molecule type" value="Genomic_DNA"/>
</dbReference>
<dbReference type="SUPFAM" id="SSF81383">
    <property type="entry name" value="F-box domain"/>
    <property type="match status" value="1"/>
</dbReference>
<sequence>MLPPEVWTIICSQLSQFDLCSLLLVNKELSDIALAQLYCSIIVDSHYTQFDPEYVQTNRLFQTRKTFIRTKPNINGFLHSSKVAKVKCLEIVHCPQEFIDFELKLSKSLASFTSLAALRIDQPVSLDLLENIHSNLDHLSLAINNFRPCRLQFAPLCLKSISIGPSSQPNDLTSALVQDTSKLQALELVRPHRKIHLRDLISSSIRYPRTVLDFPAVSHLSLVSAILTPQDSIPLAVQNNLKSICFADTNEIAESESLLDTLNPPKLEILAIDLRQGSIDSVAPFLNRLSPNSLRELSLVIRYNILKQSPLMQLLDQYVAAISRQSGSLEKLSLEIRSEKELVELHEQLSESQFSQLFMKQSFPRLSSLRIQTQFAFISKNKQSFFNCLPNLQKLWILGSNSFEKHWGLGNAYPGVFDNWLRIQHLPTGLLNDAPKPNTKLEYIKIDECLFQIKKEQDVYEIVPRDSIDSWFESHTDVRWNPRLWSSEILMVDS</sequence>
<dbReference type="OrthoDB" id="4024240at2759"/>
<proteinExistence type="predicted"/>
<dbReference type="RefSeq" id="XP_046063732.1">
    <property type="nucleotide sequence ID" value="XM_046202368.1"/>
</dbReference>
<reference evidence="1" key="1">
    <citation type="journal article" date="2021" name="Open Biol.">
        <title>Shared evolutionary footprints suggest mitochondrial oxidative damage underlies multiple complex I losses in fungi.</title>
        <authorList>
            <person name="Schikora-Tamarit M.A."/>
            <person name="Marcet-Houben M."/>
            <person name="Nosek J."/>
            <person name="Gabaldon T."/>
        </authorList>
    </citation>
    <scope>NUCLEOTIDE SEQUENCE</scope>
    <source>
        <strain evidence="1">CBS6075</strain>
    </source>
</reference>
<dbReference type="Proteomes" id="UP000769157">
    <property type="component" value="Unassembled WGS sequence"/>
</dbReference>
<dbReference type="InterPro" id="IPR036047">
    <property type="entry name" value="F-box-like_dom_sf"/>
</dbReference>
<evidence type="ECO:0008006" key="3">
    <source>
        <dbReference type="Google" id="ProtNLM"/>
    </source>
</evidence>
<accession>A0A9P8T8F2</accession>
<name>A0A9P8T8F2_9ASCO</name>
<dbReference type="GeneID" id="70233558"/>
<protein>
    <recommendedName>
        <fullName evidence="3">F-box domain-containing protein</fullName>
    </recommendedName>
</protein>
<reference evidence="1" key="2">
    <citation type="submission" date="2021-01" db="EMBL/GenBank/DDBJ databases">
        <authorList>
            <person name="Schikora-Tamarit M.A."/>
        </authorList>
    </citation>
    <scope>NUCLEOTIDE SEQUENCE</scope>
    <source>
        <strain evidence="1">CBS6075</strain>
    </source>
</reference>